<gene>
    <name evidence="7" type="ORF">CRX42_00420</name>
</gene>
<feature type="transmembrane region" description="Helical" evidence="6">
    <location>
        <begin position="121"/>
        <end position="143"/>
    </location>
</feature>
<comment type="caution">
    <text evidence="7">The sequence shown here is derived from an EMBL/GenBank/DDBJ whole genome shotgun (WGS) entry which is preliminary data.</text>
</comment>
<dbReference type="GO" id="GO:0005886">
    <property type="term" value="C:plasma membrane"/>
    <property type="evidence" value="ECO:0007669"/>
    <property type="project" value="UniProtKB-SubCell"/>
</dbReference>
<dbReference type="AlphaFoldDB" id="A0A2W0F5U1"/>
<dbReference type="EMBL" id="PDLL01000002">
    <property type="protein sequence ID" value="PYY72535.1"/>
    <property type="molecule type" value="Genomic_DNA"/>
</dbReference>
<evidence type="ECO:0000313" key="8">
    <source>
        <dbReference type="Proteomes" id="UP000247437"/>
    </source>
</evidence>
<dbReference type="PANTHER" id="PTHR30250:SF11">
    <property type="entry name" value="O-ANTIGEN TRANSPORTER-RELATED"/>
    <property type="match status" value="1"/>
</dbReference>
<keyword evidence="4 6" id="KW-1133">Transmembrane helix</keyword>
<evidence type="ECO:0000256" key="6">
    <source>
        <dbReference type="SAM" id="Phobius"/>
    </source>
</evidence>
<evidence type="ECO:0000256" key="2">
    <source>
        <dbReference type="ARBA" id="ARBA00022475"/>
    </source>
</evidence>
<protein>
    <recommendedName>
        <fullName evidence="9">Membrane protein involved in the export of O-antigen and teichoic acid</fullName>
    </recommendedName>
</protein>
<evidence type="ECO:0000256" key="4">
    <source>
        <dbReference type="ARBA" id="ARBA00022989"/>
    </source>
</evidence>
<evidence type="ECO:0000256" key="5">
    <source>
        <dbReference type="ARBA" id="ARBA00023136"/>
    </source>
</evidence>
<feature type="transmembrane region" description="Helical" evidence="6">
    <location>
        <begin position="369"/>
        <end position="389"/>
    </location>
</feature>
<accession>A0A2W0F5U1</accession>
<feature type="transmembrane region" description="Helical" evidence="6">
    <location>
        <begin position="244"/>
        <end position="265"/>
    </location>
</feature>
<feature type="transmembrane region" description="Helical" evidence="6">
    <location>
        <begin position="395"/>
        <end position="418"/>
    </location>
</feature>
<dbReference type="InterPro" id="IPR050833">
    <property type="entry name" value="Poly_Biosynth_Transport"/>
</dbReference>
<evidence type="ECO:0000313" key="7">
    <source>
        <dbReference type="EMBL" id="PYY72535.1"/>
    </source>
</evidence>
<feature type="transmembrane region" description="Helical" evidence="6">
    <location>
        <begin position="312"/>
        <end position="331"/>
    </location>
</feature>
<proteinExistence type="predicted"/>
<organism evidence="7 8">
    <name type="scientific">Pseudomonas jessenii</name>
    <dbReference type="NCBI Taxonomy" id="77298"/>
    <lineage>
        <taxon>Bacteria</taxon>
        <taxon>Pseudomonadati</taxon>
        <taxon>Pseudomonadota</taxon>
        <taxon>Gammaproteobacteria</taxon>
        <taxon>Pseudomonadales</taxon>
        <taxon>Pseudomonadaceae</taxon>
        <taxon>Pseudomonas</taxon>
    </lineage>
</organism>
<evidence type="ECO:0000256" key="1">
    <source>
        <dbReference type="ARBA" id="ARBA00004651"/>
    </source>
</evidence>
<sequence length="433" mass="47306">MNILKSKSLKLFGVRVMGAVAVLLSNIVVIKYESNEVSGAFFVIYTLFQLGVILSRFGADIYLVREYYAFPSNDIQDHYSKSVAVALMFGLCLAPMLGAFGYFYIATWNKLSIVADVSGDYAALLSIFSTLPIFAASSVIFFIYQARHKVITQILGVNVIQPWIFLAAYLCFKLSEREGGFLTPSLGISIAFIGSVVCYALISAVLVKKSGLELKLRRCLSYRTLSATARHQLKYAAATMGTQLVGWVPYLLASYMLGPAFASVFNILQRLAMLSSFISISINSISAPHISQFASQLDFRSIHKIFWSNTKKLVCLSSGYLLLLFVVVRSYDGFPAEFKIPAYIVLIGYFINCATSVCGYYFQNASRIGALNVSLYAVAFCSPVVTYVLLESFGIIGAALAIACAVAGVNGILFPLAVMDLNRRNVSADVGHG</sequence>
<feature type="transmembrane region" description="Helical" evidence="6">
    <location>
        <begin position="83"/>
        <end position="105"/>
    </location>
</feature>
<dbReference type="PANTHER" id="PTHR30250">
    <property type="entry name" value="PST FAMILY PREDICTED COLANIC ACID TRANSPORTER"/>
    <property type="match status" value="1"/>
</dbReference>
<keyword evidence="2" id="KW-1003">Cell membrane</keyword>
<feature type="transmembrane region" description="Helical" evidence="6">
    <location>
        <begin position="12"/>
        <end position="30"/>
    </location>
</feature>
<feature type="transmembrane region" description="Helical" evidence="6">
    <location>
        <begin position="42"/>
        <end position="63"/>
    </location>
</feature>
<feature type="transmembrane region" description="Helical" evidence="6">
    <location>
        <begin position="343"/>
        <end position="362"/>
    </location>
</feature>
<comment type="subcellular location">
    <subcellularLocation>
        <location evidence="1">Cell membrane</location>
        <topology evidence="1">Multi-pass membrane protein</topology>
    </subcellularLocation>
</comment>
<dbReference type="RefSeq" id="WP_110656721.1">
    <property type="nucleotide sequence ID" value="NZ_PDLL01000002.1"/>
</dbReference>
<feature type="transmembrane region" description="Helical" evidence="6">
    <location>
        <begin position="155"/>
        <end position="175"/>
    </location>
</feature>
<keyword evidence="5 6" id="KW-0472">Membrane</keyword>
<keyword evidence="3 6" id="KW-0812">Transmembrane</keyword>
<feature type="transmembrane region" description="Helical" evidence="6">
    <location>
        <begin position="271"/>
        <end position="291"/>
    </location>
</feature>
<name>A0A2W0F5U1_PSEJE</name>
<feature type="transmembrane region" description="Helical" evidence="6">
    <location>
        <begin position="187"/>
        <end position="207"/>
    </location>
</feature>
<reference evidence="7 8" key="1">
    <citation type="journal article" date="2018" name="Appl. Microbiol. Biotechnol.">
        <title>Characterization of the caprolactam degradation pathway in Pseudomonas jessenii using mass spectrometry-based proteomics.</title>
        <authorList>
            <person name="Otzen M."/>
            <person name="Palacio C."/>
            <person name="Janssen D.B."/>
        </authorList>
    </citation>
    <scope>NUCLEOTIDE SEQUENCE [LARGE SCALE GENOMIC DNA]</scope>
    <source>
        <strain evidence="7 8">GO3</strain>
    </source>
</reference>
<dbReference type="Proteomes" id="UP000247437">
    <property type="component" value="Unassembled WGS sequence"/>
</dbReference>
<evidence type="ECO:0008006" key="9">
    <source>
        <dbReference type="Google" id="ProtNLM"/>
    </source>
</evidence>
<evidence type="ECO:0000256" key="3">
    <source>
        <dbReference type="ARBA" id="ARBA00022692"/>
    </source>
</evidence>